<evidence type="ECO:0000313" key="2">
    <source>
        <dbReference type="Proteomes" id="UP000533641"/>
    </source>
</evidence>
<dbReference type="Proteomes" id="UP000533641">
    <property type="component" value="Unassembled WGS sequence"/>
</dbReference>
<comment type="caution">
    <text evidence="1">The sequence shown here is derived from an EMBL/GenBank/DDBJ whole genome shotgun (WGS) entry which is preliminary data.</text>
</comment>
<accession>A0A7W6RU04</accession>
<organism evidence="1 2">
    <name type="scientific">Rhizobium mongolense</name>
    <dbReference type="NCBI Taxonomy" id="57676"/>
    <lineage>
        <taxon>Bacteria</taxon>
        <taxon>Pseudomonadati</taxon>
        <taxon>Pseudomonadota</taxon>
        <taxon>Alphaproteobacteria</taxon>
        <taxon>Hyphomicrobiales</taxon>
        <taxon>Rhizobiaceae</taxon>
        <taxon>Rhizobium/Agrobacterium group</taxon>
        <taxon>Rhizobium</taxon>
    </lineage>
</organism>
<dbReference type="RefSeq" id="WP_246778709.1">
    <property type="nucleotide sequence ID" value="NZ_JACIGM010000015.1"/>
</dbReference>
<reference evidence="1 2" key="1">
    <citation type="submission" date="2020-08" db="EMBL/GenBank/DDBJ databases">
        <title>Genomic Encyclopedia of Type Strains, Phase IV (KMG-V): Genome sequencing to study the core and pangenomes of soil and plant-associated prokaryotes.</title>
        <authorList>
            <person name="Whitman W."/>
        </authorList>
    </citation>
    <scope>NUCLEOTIDE SEQUENCE [LARGE SCALE GENOMIC DNA]</scope>
    <source>
        <strain evidence="1 2">SEMIA 402</strain>
    </source>
</reference>
<name>A0A7W6RU04_9HYPH</name>
<proteinExistence type="predicted"/>
<gene>
    <name evidence="1" type="ORF">GGE12_005732</name>
</gene>
<protein>
    <submittedName>
        <fullName evidence="1">Uncharacterized protein</fullName>
    </submittedName>
</protein>
<evidence type="ECO:0000313" key="1">
    <source>
        <dbReference type="EMBL" id="MBB4277923.1"/>
    </source>
</evidence>
<sequence>MEHESSAADFARSIEKWTDDEIFELLAKLESDSESASSSEELEPDIQAKIVIVENEIEKRFPGQLLAPFKKWKRDRPAGSTATEE</sequence>
<dbReference type="EMBL" id="JACIGM010000015">
    <property type="protein sequence ID" value="MBB4277923.1"/>
    <property type="molecule type" value="Genomic_DNA"/>
</dbReference>
<dbReference type="AlphaFoldDB" id="A0A7W6RU04"/>